<keyword evidence="1" id="KW-0812">Transmembrane</keyword>
<comment type="caution">
    <text evidence="2">The sequence shown here is derived from an EMBL/GenBank/DDBJ whole genome shotgun (WGS) entry which is preliminary data.</text>
</comment>
<keyword evidence="1" id="KW-0472">Membrane</keyword>
<protein>
    <recommendedName>
        <fullName evidence="4">Transmembrane protein</fullName>
    </recommendedName>
</protein>
<evidence type="ECO:0000256" key="1">
    <source>
        <dbReference type="SAM" id="Phobius"/>
    </source>
</evidence>
<feature type="transmembrane region" description="Helical" evidence="1">
    <location>
        <begin position="30"/>
        <end position="50"/>
    </location>
</feature>
<dbReference type="EMBL" id="MIGC01001175">
    <property type="protein sequence ID" value="PHJ23351.1"/>
    <property type="molecule type" value="Genomic_DNA"/>
</dbReference>
<reference evidence="2 3" key="1">
    <citation type="journal article" date="2017" name="Int. J. Parasitol.">
        <title>The genome of the protozoan parasite Cystoisospora suis and a reverse vaccinology approach to identify vaccine candidates.</title>
        <authorList>
            <person name="Palmieri N."/>
            <person name="Shrestha A."/>
            <person name="Ruttkowski B."/>
            <person name="Beck T."/>
            <person name="Vogl C."/>
            <person name="Tomley F."/>
            <person name="Blake D.P."/>
            <person name="Joachim A."/>
        </authorList>
    </citation>
    <scope>NUCLEOTIDE SEQUENCE [LARGE SCALE GENOMIC DNA]</scope>
    <source>
        <strain evidence="2 3">Wien I</strain>
    </source>
</reference>
<organism evidence="2 3">
    <name type="scientific">Cystoisospora suis</name>
    <dbReference type="NCBI Taxonomy" id="483139"/>
    <lineage>
        <taxon>Eukaryota</taxon>
        <taxon>Sar</taxon>
        <taxon>Alveolata</taxon>
        <taxon>Apicomplexa</taxon>
        <taxon>Conoidasida</taxon>
        <taxon>Coccidia</taxon>
        <taxon>Eucoccidiorida</taxon>
        <taxon>Eimeriorina</taxon>
        <taxon>Sarcocystidae</taxon>
        <taxon>Cystoisospora</taxon>
    </lineage>
</organism>
<evidence type="ECO:0000313" key="3">
    <source>
        <dbReference type="Proteomes" id="UP000221165"/>
    </source>
</evidence>
<accession>A0A2C6KH33</accession>
<evidence type="ECO:0008006" key="4">
    <source>
        <dbReference type="Google" id="ProtNLM"/>
    </source>
</evidence>
<dbReference type="AlphaFoldDB" id="A0A2C6KH33"/>
<dbReference type="RefSeq" id="XP_067925027.1">
    <property type="nucleotide sequence ID" value="XM_068062995.1"/>
</dbReference>
<keyword evidence="3" id="KW-1185">Reference proteome</keyword>
<dbReference type="VEuPathDB" id="ToxoDB:CSUI_002796"/>
<dbReference type="GeneID" id="94426206"/>
<dbReference type="Proteomes" id="UP000221165">
    <property type="component" value="Unassembled WGS sequence"/>
</dbReference>
<name>A0A2C6KH33_9APIC</name>
<gene>
    <name evidence="2" type="ORF">CSUI_002796</name>
</gene>
<evidence type="ECO:0000313" key="2">
    <source>
        <dbReference type="EMBL" id="PHJ23351.1"/>
    </source>
</evidence>
<sequence>MKPNWRLYAGGEYTGRFLGWLHAYVMADSLFPFISTWTFVLPLLLIWICLNF</sequence>
<proteinExistence type="predicted"/>
<keyword evidence="1" id="KW-1133">Transmembrane helix</keyword>